<dbReference type="EMBL" id="SDHX01000001">
    <property type="protein sequence ID" value="RXK55217.1"/>
    <property type="molecule type" value="Genomic_DNA"/>
</dbReference>
<dbReference type="SUPFAM" id="SSF52172">
    <property type="entry name" value="CheY-like"/>
    <property type="match status" value="1"/>
</dbReference>
<evidence type="ECO:0000259" key="3">
    <source>
        <dbReference type="PROSITE" id="PS50110"/>
    </source>
</evidence>
<dbReference type="CDD" id="cd00156">
    <property type="entry name" value="REC"/>
    <property type="match status" value="1"/>
</dbReference>
<dbReference type="GO" id="GO:0000160">
    <property type="term" value="P:phosphorelay signal transduction system"/>
    <property type="evidence" value="ECO:0007669"/>
    <property type="project" value="InterPro"/>
</dbReference>
<accession>A0A4Q1C8E6</accession>
<dbReference type="Pfam" id="PF00072">
    <property type="entry name" value="Response_reg"/>
    <property type="match status" value="1"/>
</dbReference>
<dbReference type="SMART" id="SM00448">
    <property type="entry name" value="REC"/>
    <property type="match status" value="1"/>
</dbReference>
<evidence type="ECO:0000256" key="2">
    <source>
        <dbReference type="PROSITE-ProRule" id="PRU00169"/>
    </source>
</evidence>
<comment type="caution">
    <text evidence="4">The sequence shown here is derived from an EMBL/GenBank/DDBJ whole genome shotgun (WGS) entry which is preliminary data.</text>
</comment>
<dbReference type="PANTHER" id="PTHR44591:SF3">
    <property type="entry name" value="RESPONSE REGULATORY DOMAIN-CONTAINING PROTEIN"/>
    <property type="match status" value="1"/>
</dbReference>
<protein>
    <submittedName>
        <fullName evidence="4">Response regulator</fullName>
    </submittedName>
</protein>
<dbReference type="InterPro" id="IPR001789">
    <property type="entry name" value="Sig_transdc_resp-reg_receiver"/>
</dbReference>
<evidence type="ECO:0000313" key="4">
    <source>
        <dbReference type="EMBL" id="RXK55217.1"/>
    </source>
</evidence>
<feature type="modified residue" description="4-aspartylphosphate" evidence="2">
    <location>
        <position position="67"/>
    </location>
</feature>
<evidence type="ECO:0000313" key="5">
    <source>
        <dbReference type="Proteomes" id="UP000290218"/>
    </source>
</evidence>
<dbReference type="Proteomes" id="UP000290218">
    <property type="component" value="Unassembled WGS sequence"/>
</dbReference>
<proteinExistence type="predicted"/>
<dbReference type="PANTHER" id="PTHR44591">
    <property type="entry name" value="STRESS RESPONSE REGULATOR PROTEIN 1"/>
    <property type="match status" value="1"/>
</dbReference>
<dbReference type="AlphaFoldDB" id="A0A4Q1C8E6"/>
<name>A0A4Q1C8E6_9BACT</name>
<gene>
    <name evidence="4" type="ORF">ESB00_04795</name>
</gene>
<sequence>MSHLSSRQNSSPATPWVLLVDDEVSIRTLMTRFLAETGLEIEEAGNADQALAVLAKRTTEPLVAFVDVMMPGVDGLTLARKFRARFKRGSIVVMSGHLSDVSYWPEDLRDVDFMAKPFRLELVLEKVTAARAAQGS</sequence>
<dbReference type="InterPro" id="IPR050595">
    <property type="entry name" value="Bact_response_regulator"/>
</dbReference>
<keyword evidence="1 2" id="KW-0597">Phosphoprotein</keyword>
<reference evidence="4 5" key="1">
    <citation type="submission" date="2019-01" db="EMBL/GenBank/DDBJ databases">
        <title>Lacunisphaera sp. strain TWA-58.</title>
        <authorList>
            <person name="Chen W.-M."/>
        </authorList>
    </citation>
    <scope>NUCLEOTIDE SEQUENCE [LARGE SCALE GENOMIC DNA]</scope>
    <source>
        <strain evidence="4 5">TWA-58</strain>
    </source>
</reference>
<dbReference type="InterPro" id="IPR011006">
    <property type="entry name" value="CheY-like_superfamily"/>
</dbReference>
<feature type="domain" description="Response regulatory" evidence="3">
    <location>
        <begin position="16"/>
        <end position="131"/>
    </location>
</feature>
<dbReference type="PROSITE" id="PS50110">
    <property type="entry name" value="RESPONSE_REGULATORY"/>
    <property type="match status" value="1"/>
</dbReference>
<organism evidence="4 5">
    <name type="scientific">Oleiharenicola lentus</name>
    <dbReference type="NCBI Taxonomy" id="2508720"/>
    <lineage>
        <taxon>Bacteria</taxon>
        <taxon>Pseudomonadati</taxon>
        <taxon>Verrucomicrobiota</taxon>
        <taxon>Opitutia</taxon>
        <taxon>Opitutales</taxon>
        <taxon>Opitutaceae</taxon>
        <taxon>Oleiharenicola</taxon>
    </lineage>
</organism>
<dbReference type="RefSeq" id="WP_129046583.1">
    <property type="nucleotide sequence ID" value="NZ_SDHX01000001.1"/>
</dbReference>
<evidence type="ECO:0000256" key="1">
    <source>
        <dbReference type="ARBA" id="ARBA00022553"/>
    </source>
</evidence>
<keyword evidence="5" id="KW-1185">Reference proteome</keyword>
<dbReference type="OrthoDB" id="195174at2"/>
<dbReference type="Gene3D" id="3.40.50.2300">
    <property type="match status" value="1"/>
</dbReference>